<dbReference type="GO" id="GO:0000976">
    <property type="term" value="F:transcription cis-regulatory region binding"/>
    <property type="evidence" value="ECO:0007669"/>
    <property type="project" value="TreeGrafter"/>
</dbReference>
<dbReference type="KEGG" id="gdi:GDI3735"/>
<gene>
    <name evidence="7" type="primary">LacI</name>
    <name evidence="7" type="ordered locus">GDI3735</name>
</gene>
<organism evidence="7 8">
    <name type="scientific">Gluconacetobacter diazotrophicus (strain ATCC 49037 / DSM 5601 / CCUG 37298 / CIP 103539 / LMG 7603 / PAl5)</name>
    <dbReference type="NCBI Taxonomy" id="272568"/>
    <lineage>
        <taxon>Bacteria</taxon>
        <taxon>Pseudomonadati</taxon>
        <taxon>Pseudomonadota</taxon>
        <taxon>Alphaproteobacteria</taxon>
        <taxon>Acetobacterales</taxon>
        <taxon>Acetobacteraceae</taxon>
        <taxon>Gluconacetobacter</taxon>
    </lineage>
</organism>
<evidence type="ECO:0000256" key="2">
    <source>
        <dbReference type="ARBA" id="ARBA00023015"/>
    </source>
</evidence>
<evidence type="ECO:0000256" key="1">
    <source>
        <dbReference type="ARBA" id="ARBA00022491"/>
    </source>
</evidence>
<evidence type="ECO:0000259" key="6">
    <source>
        <dbReference type="PROSITE" id="PS50932"/>
    </source>
</evidence>
<dbReference type="PANTHER" id="PTHR30146">
    <property type="entry name" value="LACI-RELATED TRANSCRIPTIONAL REPRESSOR"/>
    <property type="match status" value="1"/>
</dbReference>
<dbReference type="AlphaFoldDB" id="A9H7S6"/>
<evidence type="ECO:0000313" key="7">
    <source>
        <dbReference type="EMBL" id="CAP57678.1"/>
    </source>
</evidence>
<dbReference type="InterPro" id="IPR000843">
    <property type="entry name" value="HTH_LacI"/>
</dbReference>
<keyword evidence="4" id="KW-0804">Transcription</keyword>
<dbReference type="GO" id="GO:0003700">
    <property type="term" value="F:DNA-binding transcription factor activity"/>
    <property type="evidence" value="ECO:0007669"/>
    <property type="project" value="TreeGrafter"/>
</dbReference>
<feature type="region of interest" description="Disordered" evidence="5">
    <location>
        <begin position="332"/>
        <end position="352"/>
    </location>
</feature>
<dbReference type="CDD" id="cd01392">
    <property type="entry name" value="HTH_LacI"/>
    <property type="match status" value="1"/>
</dbReference>
<dbReference type="SMART" id="SM00354">
    <property type="entry name" value="HTH_LACI"/>
    <property type="match status" value="1"/>
</dbReference>
<evidence type="ECO:0000313" key="8">
    <source>
        <dbReference type="Proteomes" id="UP000001176"/>
    </source>
</evidence>
<dbReference type="Pfam" id="PF00356">
    <property type="entry name" value="LacI"/>
    <property type="match status" value="1"/>
</dbReference>
<dbReference type="SUPFAM" id="SSF53822">
    <property type="entry name" value="Periplasmic binding protein-like I"/>
    <property type="match status" value="1"/>
</dbReference>
<evidence type="ECO:0000256" key="3">
    <source>
        <dbReference type="ARBA" id="ARBA00023125"/>
    </source>
</evidence>
<dbReference type="Proteomes" id="UP000001176">
    <property type="component" value="Chromosome"/>
</dbReference>
<evidence type="ECO:0000256" key="4">
    <source>
        <dbReference type="ARBA" id="ARBA00023163"/>
    </source>
</evidence>
<sequence length="352" mass="37148">MKNGKRYASSTDVARLAGVSQSAVSRAYKKGGYVSPEMRSRIMAAAAELEYRPSLIPRIMLTERSNLIAVVVGGLYNPLYAGIIDTLSVRLEDAGLQTLLVHAESGHMLDIALPRLASYRVDAIVSPLAVMSAATAEALDRLGLPVVSFNTPVRGGLISTISTDGLAAGRDIAALFARRGARRPGFVQGPKGSPASDDRERGYRRALRGLGLGAPRTAPGDFRYEGGVAAAHALLGGRDACDAIFCANDLLALGVMDTARRQFGLRVPEDLMVAGFDDIDMASWSSYGLTSFVQDVDLMARHAVHLLTQALETPGRTGEHVVIPATLVERASTGGGDAGGDGGRDRGVRCDD</sequence>
<name>A9H7S6_GLUDA</name>
<dbReference type="InterPro" id="IPR046335">
    <property type="entry name" value="LacI/GalR-like_sensor"/>
</dbReference>
<feature type="compositionally biased region" description="Basic and acidic residues" evidence="5">
    <location>
        <begin position="342"/>
        <end position="352"/>
    </location>
</feature>
<dbReference type="Pfam" id="PF13377">
    <property type="entry name" value="Peripla_BP_3"/>
    <property type="match status" value="1"/>
</dbReference>
<dbReference type="SUPFAM" id="SSF47413">
    <property type="entry name" value="lambda repressor-like DNA-binding domains"/>
    <property type="match status" value="1"/>
</dbReference>
<dbReference type="InterPro" id="IPR010982">
    <property type="entry name" value="Lambda_DNA-bd_dom_sf"/>
</dbReference>
<keyword evidence="8" id="KW-1185">Reference proteome</keyword>
<proteinExistence type="predicted"/>
<evidence type="ECO:0000256" key="5">
    <source>
        <dbReference type="SAM" id="MobiDB-lite"/>
    </source>
</evidence>
<keyword evidence="1" id="KW-0678">Repressor</keyword>
<feature type="domain" description="HTH lacI-type" evidence="6">
    <location>
        <begin position="8"/>
        <end position="62"/>
    </location>
</feature>
<reference evidence="7 8" key="1">
    <citation type="journal article" date="2009" name="BMC Genomics">
        <title>Complete genome sequence of the sugarcane nitrogen-fixing endophyte Gluconacetobacter diazotrophicus Pal5.</title>
        <authorList>
            <person name="Bertalan M."/>
            <person name="Albano R."/>
            <person name="Padua V."/>
            <person name="Rouws L."/>
            <person name="Rojas C."/>
            <person name="Hemerly A."/>
            <person name="Teixeira K."/>
            <person name="Schwab S."/>
            <person name="Araujo J."/>
            <person name="Oliveira A."/>
            <person name="Franca L."/>
            <person name="Magalhaes V."/>
            <person name="Alqueres S."/>
            <person name="Cardoso A."/>
            <person name="Almeida W."/>
            <person name="Loureiro M.M."/>
            <person name="Nogueira E."/>
            <person name="Cidade D."/>
            <person name="Oliveira D."/>
            <person name="Simao T."/>
            <person name="Macedo J."/>
            <person name="Valadao A."/>
            <person name="Dreschsel M."/>
            <person name="Freitas F."/>
            <person name="Vidal M."/>
            <person name="Guedes H."/>
            <person name="Rodrigues E."/>
            <person name="Meneses C."/>
            <person name="Brioso P."/>
            <person name="Pozzer L."/>
            <person name="Figueiredo D."/>
            <person name="Montano H."/>
            <person name="Junior J."/>
            <person name="Filho G."/>
            <person name="Flores V."/>
            <person name="Ferreira B."/>
            <person name="Branco A."/>
            <person name="Gonzalez P."/>
            <person name="Guillobel H."/>
            <person name="Lemos M."/>
            <person name="Seibel L."/>
            <person name="Macedo J."/>
            <person name="Alves-Ferreira M."/>
            <person name="Sachetto-Martins G."/>
            <person name="Coelho A."/>
            <person name="Santos E."/>
            <person name="Amaral G."/>
            <person name="Neves A."/>
            <person name="Pacheco A.B."/>
            <person name="Carvalho D."/>
            <person name="Lery L."/>
            <person name="Bisch P."/>
            <person name="Rossle S.C."/>
            <person name="Urmenyi T."/>
            <person name="Kruger W.V."/>
            <person name="Martins O."/>
            <person name="Baldani J.I."/>
            <person name="Ferreira P.C."/>
        </authorList>
    </citation>
    <scope>NUCLEOTIDE SEQUENCE [LARGE SCALE GENOMIC DNA]</scope>
    <source>
        <strain evidence="8">ATCC 49037 / DSM 5601 / CCUG 37298 / CIP 103539 / LMG 7603 / PAl5</strain>
    </source>
</reference>
<accession>A9H7S6</accession>
<keyword evidence="2" id="KW-0805">Transcription regulation</keyword>
<dbReference type="EMBL" id="AM889285">
    <property type="protein sequence ID" value="CAP57678.1"/>
    <property type="molecule type" value="Genomic_DNA"/>
</dbReference>
<protein>
    <submittedName>
        <fullName evidence="7">Putative transcriptional regulator lacI family</fullName>
    </submittedName>
</protein>
<dbReference type="PROSITE" id="PS50932">
    <property type="entry name" value="HTH_LACI_2"/>
    <property type="match status" value="1"/>
</dbReference>
<dbReference type="Gene3D" id="1.10.260.40">
    <property type="entry name" value="lambda repressor-like DNA-binding domains"/>
    <property type="match status" value="1"/>
</dbReference>
<dbReference type="InterPro" id="IPR028082">
    <property type="entry name" value="Peripla_BP_I"/>
</dbReference>
<dbReference type="CDD" id="cd06278">
    <property type="entry name" value="PBP1_LacI-like"/>
    <property type="match status" value="1"/>
</dbReference>
<keyword evidence="3" id="KW-0238">DNA-binding</keyword>
<dbReference type="Gene3D" id="3.40.50.2300">
    <property type="match status" value="2"/>
</dbReference>
<dbReference type="PANTHER" id="PTHR30146:SF95">
    <property type="entry name" value="RIBOSE OPERON REPRESSOR"/>
    <property type="match status" value="1"/>
</dbReference>